<comment type="similarity">
    <text evidence="7">Belongs to the ATPase delta chain family.</text>
</comment>
<dbReference type="HAMAP" id="MF_01416">
    <property type="entry name" value="ATP_synth_delta_bact"/>
    <property type="match status" value="1"/>
</dbReference>
<dbReference type="Proteomes" id="UP000316167">
    <property type="component" value="Unassembled WGS sequence"/>
</dbReference>
<dbReference type="RefSeq" id="WP_144886492.1">
    <property type="nucleotide sequence ID" value="NZ_VLLE01000004.1"/>
</dbReference>
<name>A0A562SKH8_9BACT</name>
<dbReference type="InterPro" id="IPR000711">
    <property type="entry name" value="ATPase_OSCP/dsu"/>
</dbReference>
<keyword evidence="4 7" id="KW-0406">Ion transport</keyword>
<dbReference type="InterPro" id="IPR026015">
    <property type="entry name" value="ATP_synth_OSCP/delta_N_sf"/>
</dbReference>
<evidence type="ECO:0000256" key="6">
    <source>
        <dbReference type="ARBA" id="ARBA00023310"/>
    </source>
</evidence>
<dbReference type="GO" id="GO:0005886">
    <property type="term" value="C:plasma membrane"/>
    <property type="evidence" value="ECO:0007669"/>
    <property type="project" value="UniProtKB-SubCell"/>
</dbReference>
<accession>A0A562SKH8</accession>
<keyword evidence="7" id="KW-0139">CF(1)</keyword>
<evidence type="ECO:0000256" key="5">
    <source>
        <dbReference type="ARBA" id="ARBA00023136"/>
    </source>
</evidence>
<keyword evidence="7" id="KW-1003">Cell membrane</keyword>
<comment type="subcellular location">
    <subcellularLocation>
        <location evidence="7">Cell membrane</location>
        <topology evidence="7">Peripheral membrane protein</topology>
    </subcellularLocation>
    <subcellularLocation>
        <location evidence="1">Membrane</location>
    </subcellularLocation>
</comment>
<comment type="function">
    <text evidence="7">F(1)F(0) ATP synthase produces ATP from ADP in the presence of a proton or sodium gradient. F-type ATPases consist of two structural domains, F(1) containing the extramembraneous catalytic core and F(0) containing the membrane proton channel, linked together by a central stalk and a peripheral stalk. During catalysis, ATP synthesis in the catalytic domain of F(1) is coupled via a rotary mechanism of the central stalk subunits to proton translocation.</text>
</comment>
<organism evidence="8 9">
    <name type="scientific">Lacibacter cauensis</name>
    <dbReference type="NCBI Taxonomy" id="510947"/>
    <lineage>
        <taxon>Bacteria</taxon>
        <taxon>Pseudomonadati</taxon>
        <taxon>Bacteroidota</taxon>
        <taxon>Chitinophagia</taxon>
        <taxon>Chitinophagales</taxon>
        <taxon>Chitinophagaceae</taxon>
        <taxon>Lacibacter</taxon>
    </lineage>
</organism>
<evidence type="ECO:0000256" key="3">
    <source>
        <dbReference type="ARBA" id="ARBA00022781"/>
    </source>
</evidence>
<keyword evidence="6 7" id="KW-0066">ATP synthesis</keyword>
<keyword evidence="3 7" id="KW-0375">Hydrogen ion transport</keyword>
<dbReference type="PANTHER" id="PTHR11910">
    <property type="entry name" value="ATP SYNTHASE DELTA CHAIN"/>
    <property type="match status" value="1"/>
</dbReference>
<evidence type="ECO:0000313" key="9">
    <source>
        <dbReference type="Proteomes" id="UP000316167"/>
    </source>
</evidence>
<dbReference type="PRINTS" id="PR00125">
    <property type="entry name" value="ATPASEDELTA"/>
</dbReference>
<keyword evidence="9" id="KW-1185">Reference proteome</keyword>
<evidence type="ECO:0000313" key="8">
    <source>
        <dbReference type="EMBL" id="TWI81290.1"/>
    </source>
</evidence>
<protein>
    <recommendedName>
        <fullName evidence="7">ATP synthase subunit delta</fullName>
    </recommendedName>
    <alternativeName>
        <fullName evidence="7">ATP synthase F(1) sector subunit delta</fullName>
    </alternativeName>
    <alternativeName>
        <fullName evidence="7">F-type ATPase subunit delta</fullName>
        <shortName evidence="7">F-ATPase subunit delta</shortName>
    </alternativeName>
</protein>
<proteinExistence type="inferred from homology"/>
<comment type="caution">
    <text evidence="8">The sequence shown here is derived from an EMBL/GenBank/DDBJ whole genome shotgun (WGS) entry which is preliminary data.</text>
</comment>
<dbReference type="OrthoDB" id="9802471at2"/>
<evidence type="ECO:0000256" key="1">
    <source>
        <dbReference type="ARBA" id="ARBA00004370"/>
    </source>
</evidence>
<keyword evidence="5 7" id="KW-0472">Membrane</keyword>
<dbReference type="AlphaFoldDB" id="A0A562SKH8"/>
<dbReference type="SUPFAM" id="SSF47928">
    <property type="entry name" value="N-terminal domain of the delta subunit of the F1F0-ATP synthase"/>
    <property type="match status" value="1"/>
</dbReference>
<evidence type="ECO:0000256" key="7">
    <source>
        <dbReference type="HAMAP-Rule" id="MF_01416"/>
    </source>
</evidence>
<keyword evidence="2 7" id="KW-0813">Transport</keyword>
<dbReference type="GO" id="GO:0045259">
    <property type="term" value="C:proton-transporting ATP synthase complex"/>
    <property type="evidence" value="ECO:0007669"/>
    <property type="project" value="UniProtKB-KW"/>
</dbReference>
<dbReference type="Gene3D" id="1.10.520.20">
    <property type="entry name" value="N-terminal domain of the delta subunit of the F1F0-ATP synthase"/>
    <property type="match status" value="1"/>
</dbReference>
<sequence>MQNPRLATRYAKSLVVLAQEQNQLDAVHADMKFLKDACKQSRELTNLLRSPVIKSDKKSSIVKEVVGDKVCALSAAFINLLIQKGRESNLPEIAAAVIEQYNEIKNIHLVKLTTATAASEELKQAIISKVKADAALQNVELETVVNDGIIGGFQLEYKGNLIDASIARDLRDIQKQFQKNIYVQNIR</sequence>
<evidence type="ECO:0000256" key="4">
    <source>
        <dbReference type="ARBA" id="ARBA00023065"/>
    </source>
</evidence>
<gene>
    <name evidence="7" type="primary">atpH</name>
    <name evidence="8" type="ORF">IQ13_2307</name>
</gene>
<dbReference type="Pfam" id="PF00213">
    <property type="entry name" value="OSCP"/>
    <property type="match status" value="1"/>
</dbReference>
<dbReference type="EMBL" id="VLLE01000004">
    <property type="protein sequence ID" value="TWI81290.1"/>
    <property type="molecule type" value="Genomic_DNA"/>
</dbReference>
<dbReference type="NCBIfam" id="TIGR01145">
    <property type="entry name" value="ATP_synt_delta"/>
    <property type="match status" value="1"/>
</dbReference>
<comment type="function">
    <text evidence="7">This protein is part of the stalk that links CF(0) to CF(1). It either transmits conformational changes from CF(0) to CF(1) or is implicated in proton conduction.</text>
</comment>
<evidence type="ECO:0000256" key="2">
    <source>
        <dbReference type="ARBA" id="ARBA00022448"/>
    </source>
</evidence>
<dbReference type="GO" id="GO:0046933">
    <property type="term" value="F:proton-transporting ATP synthase activity, rotational mechanism"/>
    <property type="evidence" value="ECO:0007669"/>
    <property type="project" value="UniProtKB-UniRule"/>
</dbReference>
<reference evidence="8 9" key="1">
    <citation type="journal article" date="2015" name="Stand. Genomic Sci.">
        <title>Genomic Encyclopedia of Bacterial and Archaeal Type Strains, Phase III: the genomes of soil and plant-associated and newly described type strains.</title>
        <authorList>
            <person name="Whitman W.B."/>
            <person name="Woyke T."/>
            <person name="Klenk H.P."/>
            <person name="Zhou Y."/>
            <person name="Lilburn T.G."/>
            <person name="Beck B.J."/>
            <person name="De Vos P."/>
            <person name="Vandamme P."/>
            <person name="Eisen J.A."/>
            <person name="Garrity G."/>
            <person name="Hugenholtz P."/>
            <person name="Kyrpides N.C."/>
        </authorList>
    </citation>
    <scope>NUCLEOTIDE SEQUENCE [LARGE SCALE GENOMIC DNA]</scope>
    <source>
        <strain evidence="8 9">CGMCC 1.7271</strain>
    </source>
</reference>